<dbReference type="GeneID" id="36347270"/>
<reference evidence="1 2" key="1">
    <citation type="journal article" date="2016" name="Genome Announc.">
        <title>Draft Whole-Genome Sequence of Trichoderma gamsii T6085, a Promising Biocontrol Agent of Fusarium Head Blight on Wheat.</title>
        <authorList>
            <person name="Baroncelli R."/>
            <person name="Zapparata A."/>
            <person name="Piaggeschi G."/>
            <person name="Sarrocco S."/>
            <person name="Vannacci G."/>
        </authorList>
    </citation>
    <scope>NUCLEOTIDE SEQUENCE [LARGE SCALE GENOMIC DNA]</scope>
    <source>
        <strain evidence="1 2">T6085</strain>
    </source>
</reference>
<sequence>GKRKIKKDPDWNISPKLLDSASPTLWLVNPPFLPHGTFQIPFFFFLTTTFPKAHFDCVIQTTVGVRASPPVCTSQRRALYMLQRGGTV</sequence>
<dbReference type="RefSeq" id="XP_024406774.1">
    <property type="nucleotide sequence ID" value="XM_024548559.1"/>
</dbReference>
<gene>
    <name evidence="1" type="ORF">TGAM01_v200434</name>
</gene>
<dbReference type="EMBL" id="JPDN02000001">
    <property type="protein sequence ID" value="PON31014.1"/>
    <property type="molecule type" value="Genomic_DNA"/>
</dbReference>
<protein>
    <submittedName>
        <fullName evidence="1">Uncharacterized protein</fullName>
    </submittedName>
</protein>
<dbReference type="Proteomes" id="UP000054821">
    <property type="component" value="Unassembled WGS sequence"/>
</dbReference>
<proteinExistence type="predicted"/>
<feature type="non-terminal residue" evidence="1">
    <location>
        <position position="1"/>
    </location>
</feature>
<organism evidence="1 2">
    <name type="scientific">Trichoderma gamsii</name>
    <dbReference type="NCBI Taxonomy" id="398673"/>
    <lineage>
        <taxon>Eukaryota</taxon>
        <taxon>Fungi</taxon>
        <taxon>Dikarya</taxon>
        <taxon>Ascomycota</taxon>
        <taxon>Pezizomycotina</taxon>
        <taxon>Sordariomycetes</taxon>
        <taxon>Hypocreomycetidae</taxon>
        <taxon>Hypocreales</taxon>
        <taxon>Hypocreaceae</taxon>
        <taxon>Trichoderma</taxon>
    </lineage>
</organism>
<accession>A0A2P5A3B0</accession>
<comment type="caution">
    <text evidence="1">The sequence shown here is derived from an EMBL/GenBank/DDBJ whole genome shotgun (WGS) entry which is preliminary data.</text>
</comment>
<keyword evidence="2" id="KW-1185">Reference proteome</keyword>
<evidence type="ECO:0000313" key="1">
    <source>
        <dbReference type="EMBL" id="PON31014.1"/>
    </source>
</evidence>
<name>A0A2P5A3B0_9HYPO</name>
<evidence type="ECO:0000313" key="2">
    <source>
        <dbReference type="Proteomes" id="UP000054821"/>
    </source>
</evidence>
<dbReference type="AlphaFoldDB" id="A0A2P5A3B0"/>